<evidence type="ECO:0000313" key="3">
    <source>
        <dbReference type="Proteomes" id="UP001341281"/>
    </source>
</evidence>
<accession>A0AAQ3XEJ2</accession>
<evidence type="ECO:0000256" key="1">
    <source>
        <dbReference type="SAM" id="MobiDB-lite"/>
    </source>
</evidence>
<dbReference type="EMBL" id="CP144753">
    <property type="protein sequence ID" value="WVZ94901.1"/>
    <property type="molecule type" value="Genomic_DNA"/>
</dbReference>
<proteinExistence type="predicted"/>
<sequence length="229" mass="24497">MTPDGRSRHVTHRRHKQETHAAARSPALPLSPTPATRKNAPGRQPARLPMAHGTPKRRQDAITPTGARAPPAAHAASGGCPNAASPPAQRTSLRHTPVPHSTPWLTSPAVASRSKKMKPLRTIIRSQPSRTPLGDITNSNDVLLDSVLNSAVRRYAAIRDAGRQDATLIQRHGKGRQCHFSHEDLGHPLSSSALLVLCGNAIAQGIADSRPSEAARLGPWKSHSAVNFN</sequence>
<protein>
    <submittedName>
        <fullName evidence="2">Uncharacterized protein</fullName>
    </submittedName>
</protein>
<organism evidence="2 3">
    <name type="scientific">Paspalum notatum var. saurae</name>
    <dbReference type="NCBI Taxonomy" id="547442"/>
    <lineage>
        <taxon>Eukaryota</taxon>
        <taxon>Viridiplantae</taxon>
        <taxon>Streptophyta</taxon>
        <taxon>Embryophyta</taxon>
        <taxon>Tracheophyta</taxon>
        <taxon>Spermatophyta</taxon>
        <taxon>Magnoliopsida</taxon>
        <taxon>Liliopsida</taxon>
        <taxon>Poales</taxon>
        <taxon>Poaceae</taxon>
        <taxon>PACMAD clade</taxon>
        <taxon>Panicoideae</taxon>
        <taxon>Andropogonodae</taxon>
        <taxon>Paspaleae</taxon>
        <taxon>Paspalinae</taxon>
        <taxon>Paspalum</taxon>
    </lineage>
</organism>
<feature type="compositionally biased region" description="Low complexity" evidence="1">
    <location>
        <begin position="22"/>
        <end position="37"/>
    </location>
</feature>
<feature type="region of interest" description="Disordered" evidence="1">
    <location>
        <begin position="1"/>
        <end position="118"/>
    </location>
</feature>
<dbReference type="AlphaFoldDB" id="A0AAQ3XEJ2"/>
<feature type="compositionally biased region" description="Low complexity" evidence="1">
    <location>
        <begin position="61"/>
        <end position="79"/>
    </location>
</feature>
<gene>
    <name evidence="2" type="ORF">U9M48_040730</name>
</gene>
<evidence type="ECO:0000313" key="2">
    <source>
        <dbReference type="EMBL" id="WVZ94901.1"/>
    </source>
</evidence>
<name>A0AAQ3XEJ2_PASNO</name>
<dbReference type="Proteomes" id="UP001341281">
    <property type="component" value="Chromosome 09"/>
</dbReference>
<reference evidence="2 3" key="1">
    <citation type="submission" date="2024-02" db="EMBL/GenBank/DDBJ databases">
        <title>High-quality chromosome-scale genome assembly of Pensacola bahiagrass (Paspalum notatum Flugge var. saurae).</title>
        <authorList>
            <person name="Vega J.M."/>
            <person name="Podio M."/>
            <person name="Orjuela J."/>
            <person name="Siena L.A."/>
            <person name="Pessino S.C."/>
            <person name="Combes M.C."/>
            <person name="Mariac C."/>
            <person name="Albertini E."/>
            <person name="Pupilli F."/>
            <person name="Ortiz J.P.A."/>
            <person name="Leblanc O."/>
        </authorList>
    </citation>
    <scope>NUCLEOTIDE SEQUENCE [LARGE SCALE GENOMIC DNA]</scope>
    <source>
        <strain evidence="2">R1</strain>
        <tissue evidence="2">Leaf</tissue>
    </source>
</reference>
<keyword evidence="3" id="KW-1185">Reference proteome</keyword>
<feature type="compositionally biased region" description="Basic residues" evidence="1">
    <location>
        <begin position="8"/>
        <end position="17"/>
    </location>
</feature>